<dbReference type="GO" id="GO:0046983">
    <property type="term" value="F:protein dimerization activity"/>
    <property type="evidence" value="ECO:0007669"/>
    <property type="project" value="InterPro"/>
</dbReference>
<dbReference type="RefSeq" id="YP_007890673.1">
    <property type="nucleotide sequence ID" value="NC_021126.1"/>
</dbReference>
<name>M4Q9S4_9EUKA</name>
<evidence type="ECO:0000256" key="2">
    <source>
        <dbReference type="ARBA" id="ARBA00022478"/>
    </source>
</evidence>
<dbReference type="InterPro" id="IPR011263">
    <property type="entry name" value="DNA-dir_RNA_pol_RpoA/D/Rpb3"/>
</dbReference>
<keyword evidence="5" id="KW-0496">Mitochondrion</keyword>
<dbReference type="Gene3D" id="3.30.1360.10">
    <property type="entry name" value="RNA polymerase, RBP11-like subunit"/>
    <property type="match status" value="1"/>
</dbReference>
<dbReference type="SMART" id="SM00662">
    <property type="entry name" value="RPOLD"/>
    <property type="match status" value="1"/>
</dbReference>
<dbReference type="SUPFAM" id="SSF56553">
    <property type="entry name" value="Insert subdomain of RNA polymerase alpha subunit"/>
    <property type="match status" value="1"/>
</dbReference>
<dbReference type="GO" id="GO:0006351">
    <property type="term" value="P:DNA-templated transcription"/>
    <property type="evidence" value="ECO:0007669"/>
    <property type="project" value="InterPro"/>
</dbReference>
<dbReference type="SUPFAM" id="SSF55257">
    <property type="entry name" value="RBP11-like subunits of RNA polymerase"/>
    <property type="match status" value="1"/>
</dbReference>
<proteinExistence type="predicted"/>
<keyword evidence="5" id="KW-0808">Transferase</keyword>
<protein>
    <submittedName>
        <fullName evidence="5">RNA polymerase subunit alpha</fullName>
        <ecNumber evidence="5">2.7.7.6</ecNumber>
    </submittedName>
</protein>
<keyword evidence="2" id="KW-0240">DNA-directed RNA polymerase</keyword>
<dbReference type="EC" id="2.7.7.6" evidence="5"/>
<dbReference type="GO" id="GO:0003899">
    <property type="term" value="F:DNA-directed RNA polymerase activity"/>
    <property type="evidence" value="ECO:0007669"/>
    <property type="project" value="UniProtKB-EC"/>
</dbReference>
<organism evidence="5">
    <name type="scientific">Jakoba bahamiensis</name>
    <dbReference type="NCBI Taxonomy" id="221721"/>
    <lineage>
        <taxon>Eukaryota</taxon>
        <taxon>Discoba</taxon>
        <taxon>Jakobida</taxon>
        <taxon>Histionina</taxon>
        <taxon>Jakobidae</taxon>
        <taxon>Jakoba</taxon>
    </lineage>
</organism>
<evidence type="ECO:0000259" key="4">
    <source>
        <dbReference type="SMART" id="SM00662"/>
    </source>
</evidence>
<dbReference type="InterPro" id="IPR036643">
    <property type="entry name" value="RNApol_insert_sf"/>
</dbReference>
<comment type="function">
    <text evidence="1">DNA-dependent RNA polymerase catalyzes the transcription of DNA into RNA using the four ribonucleoside triphosphates as substrates.</text>
</comment>
<gene>
    <name evidence="5" type="primary">rpoA</name>
</gene>
<accession>M4Q9S4</accession>
<dbReference type="EMBL" id="KC353354">
    <property type="protein sequence ID" value="AGH24167.1"/>
    <property type="molecule type" value="Genomic_DNA"/>
</dbReference>
<dbReference type="InterPro" id="IPR036603">
    <property type="entry name" value="RBP11-like"/>
</dbReference>
<dbReference type="Gene3D" id="2.170.120.12">
    <property type="entry name" value="DNA-directed RNA polymerase, insert domain"/>
    <property type="match status" value="1"/>
</dbReference>
<evidence type="ECO:0000256" key="3">
    <source>
        <dbReference type="ARBA" id="ARBA00023163"/>
    </source>
</evidence>
<keyword evidence="5" id="KW-0548">Nucleotidyltransferase</keyword>
<sequence length="230" mass="26455">MNLDTNPFFRSQIIDMKVEGSKLQLVISPVELNFGNVIGNLIRRILIKQIPSFSIIGYKLDRLSKNHSFIKRQSLDEFSDFEDSLTRVRICEKFDASSSNLLGDLSFWIKGFKQGPNHLYAGDLVCPDNFEILNQELCLFEIPYGVQFEYSLLFRKGIGFILSKSHKGLPKGMVGLDSYFNPIVHVSYHVNTYSLYEDLILYLETDGRISPKVAYNYVHLFFQSKFGLIL</sequence>
<dbReference type="Pfam" id="PF01193">
    <property type="entry name" value="RNA_pol_L"/>
    <property type="match status" value="1"/>
</dbReference>
<dbReference type="AlphaFoldDB" id="M4Q9S4"/>
<dbReference type="GO" id="GO:0000428">
    <property type="term" value="C:DNA-directed RNA polymerase complex"/>
    <property type="evidence" value="ECO:0007669"/>
    <property type="project" value="UniProtKB-KW"/>
</dbReference>
<feature type="domain" description="DNA-directed RNA polymerase RpoA/D/Rpb3-type" evidence="4">
    <location>
        <begin position="22"/>
        <end position="221"/>
    </location>
</feature>
<reference evidence="5" key="2">
    <citation type="journal article" date="2013" name="Genome Biol. Evol.">
        <title>Strikingly bacteria-like and gene-rich mitochondrial genomes throughout jakobid protists.</title>
        <authorList>
            <person name="Burger G."/>
            <person name="Gray M.W."/>
            <person name="Forget L."/>
            <person name="Lang B.F."/>
        </authorList>
    </citation>
    <scope>NUCLEOTIDE SEQUENCE</scope>
    <source>
        <strain evidence="5">ATCC 50695</strain>
    </source>
</reference>
<evidence type="ECO:0000256" key="1">
    <source>
        <dbReference type="ARBA" id="ARBA00004026"/>
    </source>
</evidence>
<keyword evidence="3" id="KW-0804">Transcription</keyword>
<evidence type="ECO:0000313" key="5">
    <source>
        <dbReference type="EMBL" id="AGH24167.1"/>
    </source>
</evidence>
<reference evidence="5" key="1">
    <citation type="journal article" date="2006" name="RNA">
        <title>Hybrid E. coli--Mitochondrial ribonuclease P RNAs are catalytically active.</title>
        <authorList>
            <person name="Seif E."/>
            <person name="Cadieux A."/>
            <person name="Lang B.F."/>
        </authorList>
    </citation>
    <scope>NUCLEOTIDE SEQUENCE</scope>
    <source>
        <strain evidence="5">ATCC 50695</strain>
    </source>
</reference>
<geneLocation type="mitochondrion" evidence="5"/>
<dbReference type="GeneID" id="15333095"/>